<keyword evidence="1 5" id="KW-0597">Phosphoprotein</keyword>
<evidence type="ECO:0000313" key="7">
    <source>
        <dbReference type="EMBL" id="MBD0379603.1"/>
    </source>
</evidence>
<dbReference type="InterPro" id="IPR016032">
    <property type="entry name" value="Sig_transdc_resp-reg_C-effctor"/>
</dbReference>
<dbReference type="PANTHER" id="PTHR45566:SF2">
    <property type="entry name" value="NARL SUBFAMILY"/>
    <property type="match status" value="1"/>
</dbReference>
<dbReference type="Gene3D" id="3.40.50.2300">
    <property type="match status" value="1"/>
</dbReference>
<dbReference type="PROSITE" id="PS50110">
    <property type="entry name" value="RESPONSE_REGULATORY"/>
    <property type="match status" value="1"/>
</dbReference>
<dbReference type="AlphaFoldDB" id="A0A926QIG9"/>
<proteinExistence type="predicted"/>
<dbReference type="Pfam" id="PF00072">
    <property type="entry name" value="Response_reg"/>
    <property type="match status" value="1"/>
</dbReference>
<protein>
    <submittedName>
        <fullName evidence="7">Response regulator transcription factor</fullName>
    </submittedName>
</protein>
<dbReference type="Proteomes" id="UP000650466">
    <property type="component" value="Unassembled WGS sequence"/>
</dbReference>
<dbReference type="RefSeq" id="WP_188173410.1">
    <property type="nucleotide sequence ID" value="NZ_JACVVD010000002.1"/>
</dbReference>
<accession>A0A926QIG9</accession>
<dbReference type="InterPro" id="IPR051015">
    <property type="entry name" value="EvgA-like"/>
</dbReference>
<dbReference type="GO" id="GO:0000160">
    <property type="term" value="P:phosphorelay signal transduction system"/>
    <property type="evidence" value="ECO:0007669"/>
    <property type="project" value="InterPro"/>
</dbReference>
<dbReference type="SMART" id="SM00448">
    <property type="entry name" value="REC"/>
    <property type="match status" value="1"/>
</dbReference>
<gene>
    <name evidence="7" type="ORF">ICC18_05700</name>
</gene>
<keyword evidence="2" id="KW-0805">Transcription regulation</keyword>
<keyword evidence="8" id="KW-1185">Reference proteome</keyword>
<dbReference type="InterPro" id="IPR058245">
    <property type="entry name" value="NreC/VraR/RcsB-like_REC"/>
</dbReference>
<dbReference type="InterPro" id="IPR000792">
    <property type="entry name" value="Tscrpt_reg_LuxR_C"/>
</dbReference>
<dbReference type="SUPFAM" id="SSF46894">
    <property type="entry name" value="C-terminal effector domain of the bipartite response regulators"/>
    <property type="match status" value="1"/>
</dbReference>
<comment type="caution">
    <text evidence="7">The sequence shown here is derived from an EMBL/GenBank/DDBJ whole genome shotgun (WGS) entry which is preliminary data.</text>
</comment>
<evidence type="ECO:0000256" key="4">
    <source>
        <dbReference type="ARBA" id="ARBA00023163"/>
    </source>
</evidence>
<dbReference type="InterPro" id="IPR001789">
    <property type="entry name" value="Sig_transdc_resp-reg_receiver"/>
</dbReference>
<dbReference type="SUPFAM" id="SSF52172">
    <property type="entry name" value="CheY-like"/>
    <property type="match status" value="1"/>
</dbReference>
<dbReference type="InterPro" id="IPR011006">
    <property type="entry name" value="CheY-like_superfamily"/>
</dbReference>
<feature type="modified residue" description="4-aspartylphosphate" evidence="5">
    <location>
        <position position="56"/>
    </location>
</feature>
<keyword evidence="4" id="KW-0804">Transcription</keyword>
<name>A0A926QIG9_9BACL</name>
<organism evidence="7 8">
    <name type="scientific">Paenibacillus sedimenti</name>
    <dbReference type="NCBI Taxonomy" id="2770274"/>
    <lineage>
        <taxon>Bacteria</taxon>
        <taxon>Bacillati</taxon>
        <taxon>Bacillota</taxon>
        <taxon>Bacilli</taxon>
        <taxon>Bacillales</taxon>
        <taxon>Paenibacillaceae</taxon>
        <taxon>Paenibacillus</taxon>
    </lineage>
</organism>
<evidence type="ECO:0000256" key="2">
    <source>
        <dbReference type="ARBA" id="ARBA00023015"/>
    </source>
</evidence>
<evidence type="ECO:0000256" key="5">
    <source>
        <dbReference type="PROSITE-ProRule" id="PRU00169"/>
    </source>
</evidence>
<reference evidence="7" key="1">
    <citation type="submission" date="2020-09" db="EMBL/GenBank/DDBJ databases">
        <title>Draft Genome Sequence of Paenibacillus sp. WST5.</title>
        <authorList>
            <person name="Bao Z."/>
        </authorList>
    </citation>
    <scope>NUCLEOTIDE SEQUENCE</scope>
    <source>
        <strain evidence="7">WST5</strain>
    </source>
</reference>
<evidence type="ECO:0000256" key="3">
    <source>
        <dbReference type="ARBA" id="ARBA00023125"/>
    </source>
</evidence>
<sequence length="197" mass="22515">MDVIKVMIVDDDQSWREHMRELLVEEKDIQVIHSCADEAAALQALQNQVPDIVLLDIMLSKHQYNGIEAAGRIHRLSSSKIIMLTSLSADKQRILQAFDQGVVNYIGKESYRDIPGAIRAAYKGRVSIHPDCSAIVTQELRRERKLRVLSPAERSVQDLREEGKTRKQIAEYLVTTADNVKRHIYNIRKKLEREGGK</sequence>
<dbReference type="GO" id="GO:0003677">
    <property type="term" value="F:DNA binding"/>
    <property type="evidence" value="ECO:0007669"/>
    <property type="project" value="UniProtKB-KW"/>
</dbReference>
<evidence type="ECO:0000259" key="6">
    <source>
        <dbReference type="PROSITE" id="PS50110"/>
    </source>
</evidence>
<dbReference type="CDD" id="cd17535">
    <property type="entry name" value="REC_NarL-like"/>
    <property type="match status" value="1"/>
</dbReference>
<evidence type="ECO:0000256" key="1">
    <source>
        <dbReference type="ARBA" id="ARBA00022553"/>
    </source>
</evidence>
<evidence type="ECO:0000313" key="8">
    <source>
        <dbReference type="Proteomes" id="UP000650466"/>
    </source>
</evidence>
<dbReference type="EMBL" id="JACVVD010000002">
    <property type="protein sequence ID" value="MBD0379603.1"/>
    <property type="molecule type" value="Genomic_DNA"/>
</dbReference>
<keyword evidence="3" id="KW-0238">DNA-binding</keyword>
<dbReference type="Pfam" id="PF00196">
    <property type="entry name" value="GerE"/>
    <property type="match status" value="1"/>
</dbReference>
<dbReference type="GO" id="GO:0006355">
    <property type="term" value="P:regulation of DNA-templated transcription"/>
    <property type="evidence" value="ECO:0007669"/>
    <property type="project" value="InterPro"/>
</dbReference>
<dbReference type="PANTHER" id="PTHR45566">
    <property type="entry name" value="HTH-TYPE TRANSCRIPTIONAL REGULATOR YHJB-RELATED"/>
    <property type="match status" value="1"/>
</dbReference>
<feature type="domain" description="Response regulatory" evidence="6">
    <location>
        <begin position="5"/>
        <end position="123"/>
    </location>
</feature>